<feature type="domain" description="Thioredoxin" evidence="6">
    <location>
        <begin position="302"/>
        <end position="444"/>
    </location>
</feature>
<gene>
    <name evidence="7" type="ORF">C3K47_11055</name>
</gene>
<dbReference type="SUPFAM" id="SSF52833">
    <property type="entry name" value="Thioredoxin-like"/>
    <property type="match status" value="1"/>
</dbReference>
<keyword evidence="8" id="KW-1185">Reference proteome</keyword>
<dbReference type="Pfam" id="PF08534">
    <property type="entry name" value="Redoxin"/>
    <property type="match status" value="1"/>
</dbReference>
<dbReference type="GO" id="GO:0016491">
    <property type="term" value="F:oxidoreductase activity"/>
    <property type="evidence" value="ECO:0007669"/>
    <property type="project" value="InterPro"/>
</dbReference>
<dbReference type="PANTHER" id="PTHR42852">
    <property type="entry name" value="THIOL:DISULFIDE INTERCHANGE PROTEIN DSBE"/>
    <property type="match status" value="1"/>
</dbReference>
<dbReference type="PROSITE" id="PS51352">
    <property type="entry name" value="THIOREDOXIN_2"/>
    <property type="match status" value="1"/>
</dbReference>
<dbReference type="InterPro" id="IPR013766">
    <property type="entry name" value="Thioredoxin_domain"/>
</dbReference>
<evidence type="ECO:0000313" key="7">
    <source>
        <dbReference type="EMBL" id="POY36286.1"/>
    </source>
</evidence>
<dbReference type="GO" id="GO:0017004">
    <property type="term" value="P:cytochrome complex assembly"/>
    <property type="evidence" value="ECO:0007669"/>
    <property type="project" value="UniProtKB-KW"/>
</dbReference>
<dbReference type="PANTHER" id="PTHR42852:SF6">
    <property type="entry name" value="THIOL:DISULFIDE INTERCHANGE PROTEIN DSBE"/>
    <property type="match status" value="1"/>
</dbReference>
<evidence type="ECO:0000256" key="2">
    <source>
        <dbReference type="ARBA" id="ARBA00022748"/>
    </source>
</evidence>
<dbReference type="InterPro" id="IPR050553">
    <property type="entry name" value="Thioredoxin_ResA/DsbE_sf"/>
</dbReference>
<feature type="chain" id="PRO_5015591208" description="Thioredoxin domain-containing protein" evidence="5">
    <location>
        <begin position="19"/>
        <end position="448"/>
    </location>
</feature>
<dbReference type="GO" id="GO:0030313">
    <property type="term" value="C:cell envelope"/>
    <property type="evidence" value="ECO:0007669"/>
    <property type="project" value="UniProtKB-SubCell"/>
</dbReference>
<dbReference type="InterPro" id="IPR017937">
    <property type="entry name" value="Thioredoxin_CS"/>
</dbReference>
<dbReference type="EMBL" id="PQVF01000007">
    <property type="protein sequence ID" value="POY36286.1"/>
    <property type="molecule type" value="Genomic_DNA"/>
</dbReference>
<sequence length="448" mass="51558">MKKVLILAALLLSKVSFAQMSEIRGVAKNTNDNAINLYSIEDGDLKLVASTKLSKDGAFGFLFDPEAEGFFVVGINKAMEGQFPMYFKKGDKTEIAIDGKWMKFIGKQTPENTVLSSWTDLTQNIRVKSLYSFASSTYVDFFPEFTKVAAQADSFRKTIKTKNANFNRLMTAMTTFDLDYYALNFKQTPRKVHPKEEDLIPYYKTIKKENYPNDDILSIMYGEKFINQYLNYSAKGDMDAKMNLLATDHQKGIYIFNRNLAFTKNWNYRNYENFVKKYDRYLQTSPGLQQQVKDLGLKLYLKSSGGPGKNFSFPDKDGKMVSFNDFKGKVVLVDVWATWCAPCKQELPYLKQLEEELHDKDIAFVSVTMDKEQDKDKWLAMINDMKMGGIQLFGGPQNELLDFYQIKTIPRFMVFDREGKIVNTNSARPSQPELKELLLKELSKERSL</sequence>
<proteinExistence type="predicted"/>
<dbReference type="Gene3D" id="3.40.30.10">
    <property type="entry name" value="Glutaredoxin"/>
    <property type="match status" value="1"/>
</dbReference>
<dbReference type="PROSITE" id="PS00194">
    <property type="entry name" value="THIOREDOXIN_1"/>
    <property type="match status" value="1"/>
</dbReference>
<keyword evidence="3" id="KW-1015">Disulfide bond</keyword>
<feature type="signal peptide" evidence="5">
    <location>
        <begin position="1"/>
        <end position="18"/>
    </location>
</feature>
<evidence type="ECO:0000256" key="1">
    <source>
        <dbReference type="ARBA" id="ARBA00004196"/>
    </source>
</evidence>
<evidence type="ECO:0000256" key="3">
    <source>
        <dbReference type="ARBA" id="ARBA00023157"/>
    </source>
</evidence>
<dbReference type="CDD" id="cd02966">
    <property type="entry name" value="TlpA_like_family"/>
    <property type="match status" value="1"/>
</dbReference>
<dbReference type="Proteomes" id="UP000236893">
    <property type="component" value="Unassembled WGS sequence"/>
</dbReference>
<evidence type="ECO:0000313" key="8">
    <source>
        <dbReference type="Proteomes" id="UP000236893"/>
    </source>
</evidence>
<dbReference type="AlphaFoldDB" id="A0A2S5A141"/>
<protein>
    <recommendedName>
        <fullName evidence="6">Thioredoxin domain-containing protein</fullName>
    </recommendedName>
</protein>
<dbReference type="InterPro" id="IPR013740">
    <property type="entry name" value="Redoxin"/>
</dbReference>
<dbReference type="OrthoDB" id="736810at2"/>
<reference evidence="7 8" key="1">
    <citation type="submission" date="2018-01" db="EMBL/GenBank/DDBJ databases">
        <authorList>
            <person name="Gaut B.S."/>
            <person name="Morton B.R."/>
            <person name="Clegg M.T."/>
            <person name="Duvall M.R."/>
        </authorList>
    </citation>
    <scope>NUCLEOTIDE SEQUENCE [LARGE SCALE GENOMIC DNA]</scope>
    <source>
        <strain evidence="7 8">HR-AV</strain>
    </source>
</reference>
<accession>A0A2S5A141</accession>
<dbReference type="InterPro" id="IPR036249">
    <property type="entry name" value="Thioredoxin-like_sf"/>
</dbReference>
<evidence type="ECO:0000256" key="4">
    <source>
        <dbReference type="ARBA" id="ARBA00023284"/>
    </source>
</evidence>
<dbReference type="RefSeq" id="WP_103789204.1">
    <property type="nucleotide sequence ID" value="NZ_PQVF01000007.1"/>
</dbReference>
<organism evidence="7 8">
    <name type="scientific">Solitalea longa</name>
    <dbReference type="NCBI Taxonomy" id="2079460"/>
    <lineage>
        <taxon>Bacteria</taxon>
        <taxon>Pseudomonadati</taxon>
        <taxon>Bacteroidota</taxon>
        <taxon>Sphingobacteriia</taxon>
        <taxon>Sphingobacteriales</taxon>
        <taxon>Sphingobacteriaceae</taxon>
        <taxon>Solitalea</taxon>
    </lineage>
</organism>
<evidence type="ECO:0000256" key="5">
    <source>
        <dbReference type="SAM" id="SignalP"/>
    </source>
</evidence>
<comment type="subcellular location">
    <subcellularLocation>
        <location evidence="1">Cell envelope</location>
    </subcellularLocation>
</comment>
<name>A0A2S5A141_9SPHI</name>
<keyword evidence="5" id="KW-0732">Signal</keyword>
<keyword evidence="2" id="KW-0201">Cytochrome c-type biogenesis</keyword>
<evidence type="ECO:0000259" key="6">
    <source>
        <dbReference type="PROSITE" id="PS51352"/>
    </source>
</evidence>
<comment type="caution">
    <text evidence="7">The sequence shown here is derived from an EMBL/GenBank/DDBJ whole genome shotgun (WGS) entry which is preliminary data.</text>
</comment>
<keyword evidence="4" id="KW-0676">Redox-active center</keyword>